<evidence type="ECO:0000256" key="3">
    <source>
        <dbReference type="ARBA" id="ARBA00022692"/>
    </source>
</evidence>
<dbReference type="EMBL" id="FRCA01000001">
    <property type="protein sequence ID" value="SHL35337.1"/>
    <property type="molecule type" value="Genomic_DNA"/>
</dbReference>
<keyword evidence="1" id="KW-1003">Cell membrane</keyword>
<dbReference type="RefSeq" id="WP_073433237.1">
    <property type="nucleotide sequence ID" value="NZ_BJXU01000017.1"/>
</dbReference>
<evidence type="ECO:0000313" key="7">
    <source>
        <dbReference type="EMBL" id="SHL35337.1"/>
    </source>
</evidence>
<protein>
    <submittedName>
        <fullName evidence="7">Lipopolysaccharide export system protein LptC</fullName>
    </submittedName>
</protein>
<dbReference type="NCBIfam" id="TIGR04409">
    <property type="entry name" value="LptC_YrbK"/>
    <property type="match status" value="1"/>
</dbReference>
<accession>A0A1M6ZXX1</accession>
<dbReference type="Gene3D" id="2.60.450.10">
    <property type="entry name" value="Lipopolysaccharide (LPS) transport protein A like domain"/>
    <property type="match status" value="1"/>
</dbReference>
<sequence>MNLRALRPGFRFWLFILLLMLGAGLALLNPRDGDIPSEIPNDEAGEPDYYLTDATLSRFNAQGVLHQRVVTPRLVHTPLDDVTRLQTPDIALIDDSGRDWIANARRGQLGPDGNPITLTGDAHLEAPAETWQLDTEILHYDSTTGHAWSETSAVLRQPPQEMRGDRFDAWINDRKARLTDNVTGHHPPETNKEPAQ</sequence>
<keyword evidence="5" id="KW-0472">Membrane</keyword>
<dbReference type="InterPro" id="IPR052363">
    <property type="entry name" value="LPS_export_LptC"/>
</dbReference>
<keyword evidence="9" id="KW-1185">Reference proteome</keyword>
<evidence type="ECO:0000313" key="6">
    <source>
        <dbReference type="EMBL" id="GEN22606.1"/>
    </source>
</evidence>
<organism evidence="7 8">
    <name type="scientific">Halomonas cupida</name>
    <dbReference type="NCBI Taxonomy" id="44933"/>
    <lineage>
        <taxon>Bacteria</taxon>
        <taxon>Pseudomonadati</taxon>
        <taxon>Pseudomonadota</taxon>
        <taxon>Gammaproteobacteria</taxon>
        <taxon>Oceanospirillales</taxon>
        <taxon>Halomonadaceae</taxon>
        <taxon>Halomonas</taxon>
    </lineage>
</organism>
<evidence type="ECO:0000313" key="8">
    <source>
        <dbReference type="Proteomes" id="UP000184123"/>
    </source>
</evidence>
<dbReference type="STRING" id="44933.SAMN05660971_00286"/>
<keyword evidence="3" id="KW-0812">Transmembrane</keyword>
<dbReference type="OrthoDB" id="6118108at2"/>
<keyword evidence="4" id="KW-1133">Transmembrane helix</keyword>
<reference evidence="7 8" key="1">
    <citation type="submission" date="2016-11" db="EMBL/GenBank/DDBJ databases">
        <authorList>
            <person name="Jaros S."/>
            <person name="Januszkiewicz K."/>
            <person name="Wedrychowicz H."/>
        </authorList>
    </citation>
    <scope>NUCLEOTIDE SEQUENCE [LARGE SCALE GENOMIC DNA]</scope>
    <source>
        <strain evidence="7 8">DSM 4740</strain>
    </source>
</reference>
<name>A0A1M6ZXX1_9GAMM</name>
<dbReference type="EMBL" id="BJXU01000017">
    <property type="protein sequence ID" value="GEN22606.1"/>
    <property type="molecule type" value="Genomic_DNA"/>
</dbReference>
<dbReference type="GO" id="GO:0005886">
    <property type="term" value="C:plasma membrane"/>
    <property type="evidence" value="ECO:0007669"/>
    <property type="project" value="InterPro"/>
</dbReference>
<evidence type="ECO:0000256" key="4">
    <source>
        <dbReference type="ARBA" id="ARBA00022989"/>
    </source>
</evidence>
<dbReference type="InterPro" id="IPR026265">
    <property type="entry name" value="LptC"/>
</dbReference>
<dbReference type="Proteomes" id="UP000321726">
    <property type="component" value="Unassembled WGS sequence"/>
</dbReference>
<evidence type="ECO:0000313" key="9">
    <source>
        <dbReference type="Proteomes" id="UP000321726"/>
    </source>
</evidence>
<dbReference type="GO" id="GO:0015221">
    <property type="term" value="F:lipopolysaccharide transmembrane transporter activity"/>
    <property type="evidence" value="ECO:0007669"/>
    <property type="project" value="InterPro"/>
</dbReference>
<dbReference type="Proteomes" id="UP000184123">
    <property type="component" value="Unassembled WGS sequence"/>
</dbReference>
<dbReference type="AlphaFoldDB" id="A0A1M6ZXX1"/>
<keyword evidence="2" id="KW-0997">Cell inner membrane</keyword>
<dbReference type="Pfam" id="PF06835">
    <property type="entry name" value="LptC"/>
    <property type="match status" value="1"/>
</dbReference>
<evidence type="ECO:0000256" key="5">
    <source>
        <dbReference type="ARBA" id="ARBA00023136"/>
    </source>
</evidence>
<reference evidence="6 9" key="2">
    <citation type="submission" date="2019-07" db="EMBL/GenBank/DDBJ databases">
        <title>Whole genome shotgun sequence of Halomonas cupida NBRC 102219.</title>
        <authorList>
            <person name="Hosoyama A."/>
            <person name="Uohara A."/>
            <person name="Ohji S."/>
            <person name="Ichikawa N."/>
        </authorList>
    </citation>
    <scope>NUCLEOTIDE SEQUENCE [LARGE SCALE GENOMIC DNA]</scope>
    <source>
        <strain evidence="6 9">NBRC 102219</strain>
    </source>
</reference>
<evidence type="ECO:0000256" key="2">
    <source>
        <dbReference type="ARBA" id="ARBA00022519"/>
    </source>
</evidence>
<proteinExistence type="predicted"/>
<dbReference type="PANTHER" id="PTHR37481">
    <property type="entry name" value="LIPOPOLYSACCHARIDE EXPORT SYSTEM PROTEIN LPTC"/>
    <property type="match status" value="1"/>
</dbReference>
<dbReference type="GO" id="GO:0017089">
    <property type="term" value="F:glycolipid transfer activity"/>
    <property type="evidence" value="ECO:0007669"/>
    <property type="project" value="TreeGrafter"/>
</dbReference>
<evidence type="ECO:0000256" key="1">
    <source>
        <dbReference type="ARBA" id="ARBA00022475"/>
    </source>
</evidence>
<dbReference type="GO" id="GO:0030288">
    <property type="term" value="C:outer membrane-bounded periplasmic space"/>
    <property type="evidence" value="ECO:0007669"/>
    <property type="project" value="TreeGrafter"/>
</dbReference>
<dbReference type="InterPro" id="IPR010664">
    <property type="entry name" value="LipoPS_assembly_LptC-rel"/>
</dbReference>
<gene>
    <name evidence="6" type="ORF">HCU01_05550</name>
    <name evidence="7" type="ORF">SAMN05660971_00286</name>
</gene>
<dbReference type="PANTHER" id="PTHR37481:SF1">
    <property type="entry name" value="LIPOPOLYSACCHARIDE EXPORT SYSTEM PROTEIN LPTC"/>
    <property type="match status" value="1"/>
</dbReference>